<sequence>CRYNGLNDESANAVSEDEASLYEYDIDHIQVQAVDLIEAKIGKTPIQFELDTGSGVSVIGYQTWKVLGKPKLHETHLTAKTYGGQLLRFRVF</sequence>
<comment type="caution">
    <text evidence="1">The sequence shown here is derived from an EMBL/GenBank/DDBJ whole genome shotgun (WGS) entry which is preliminary data.</text>
</comment>
<dbReference type="InterPro" id="IPR021109">
    <property type="entry name" value="Peptidase_aspartic_dom_sf"/>
</dbReference>
<protein>
    <recommendedName>
        <fullName evidence="3">Peptidase A2 domain-containing protein</fullName>
    </recommendedName>
</protein>
<dbReference type="SUPFAM" id="SSF50630">
    <property type="entry name" value="Acid proteases"/>
    <property type="match status" value="1"/>
</dbReference>
<reference evidence="1" key="1">
    <citation type="submission" date="2023-10" db="EMBL/GenBank/DDBJ databases">
        <title>Genome assembly of Pristionchus species.</title>
        <authorList>
            <person name="Yoshida K."/>
            <person name="Sommer R.J."/>
        </authorList>
    </citation>
    <scope>NUCLEOTIDE SEQUENCE</scope>
    <source>
        <strain evidence="1">RS0144</strain>
    </source>
</reference>
<dbReference type="PANTHER" id="PTHR36943:SF1">
    <property type="entry name" value="CCHC-TYPE DOMAIN-CONTAINING PROTEIN"/>
    <property type="match status" value="1"/>
</dbReference>
<accession>A0AAV5TZH3</accession>
<proteinExistence type="predicted"/>
<name>A0AAV5TZH3_9BILA</name>
<dbReference type="Gene3D" id="2.40.70.10">
    <property type="entry name" value="Acid Proteases"/>
    <property type="match status" value="1"/>
</dbReference>
<evidence type="ECO:0008006" key="3">
    <source>
        <dbReference type="Google" id="ProtNLM"/>
    </source>
</evidence>
<feature type="non-terminal residue" evidence="1">
    <location>
        <position position="1"/>
    </location>
</feature>
<dbReference type="PANTHER" id="PTHR36943">
    <property type="entry name" value="CCHC-TYPE DOMAIN-CONTAINING PROTEIN"/>
    <property type="match status" value="1"/>
</dbReference>
<dbReference type="Proteomes" id="UP001432027">
    <property type="component" value="Unassembled WGS sequence"/>
</dbReference>
<keyword evidence="2" id="KW-1185">Reference proteome</keyword>
<organism evidence="1 2">
    <name type="scientific">Pristionchus entomophagus</name>
    <dbReference type="NCBI Taxonomy" id="358040"/>
    <lineage>
        <taxon>Eukaryota</taxon>
        <taxon>Metazoa</taxon>
        <taxon>Ecdysozoa</taxon>
        <taxon>Nematoda</taxon>
        <taxon>Chromadorea</taxon>
        <taxon>Rhabditida</taxon>
        <taxon>Rhabditina</taxon>
        <taxon>Diplogasteromorpha</taxon>
        <taxon>Diplogasteroidea</taxon>
        <taxon>Neodiplogasteridae</taxon>
        <taxon>Pristionchus</taxon>
    </lineage>
</organism>
<dbReference type="AlphaFoldDB" id="A0AAV5TZH3"/>
<evidence type="ECO:0000313" key="1">
    <source>
        <dbReference type="EMBL" id="GMS99339.1"/>
    </source>
</evidence>
<evidence type="ECO:0000313" key="2">
    <source>
        <dbReference type="Proteomes" id="UP001432027"/>
    </source>
</evidence>
<dbReference type="EMBL" id="BTSX01000005">
    <property type="protein sequence ID" value="GMS99339.1"/>
    <property type="molecule type" value="Genomic_DNA"/>
</dbReference>
<gene>
    <name evidence="1" type="ORF">PENTCL1PPCAC_21514</name>
</gene>